<gene>
    <name evidence="11" type="primary">COX3</name>
</gene>
<feature type="transmembrane region" description="Helical" evidence="9">
    <location>
        <begin position="12"/>
        <end position="32"/>
    </location>
</feature>
<evidence type="ECO:0000256" key="5">
    <source>
        <dbReference type="ARBA" id="ARBA00022967"/>
    </source>
</evidence>
<feature type="transmembrane region" description="Helical" evidence="9">
    <location>
        <begin position="238"/>
        <end position="257"/>
    </location>
</feature>
<dbReference type="InterPro" id="IPR000298">
    <property type="entry name" value="Cyt_c_oxidase-like_su3"/>
</dbReference>
<evidence type="ECO:0000256" key="2">
    <source>
        <dbReference type="ARBA" id="ARBA00010581"/>
    </source>
</evidence>
<dbReference type="SUPFAM" id="SSF81452">
    <property type="entry name" value="Cytochrome c oxidase subunit III-like"/>
    <property type="match status" value="1"/>
</dbReference>
<accession>A0A9E8K087</accession>
<keyword evidence="7 9" id="KW-0472">Membrane</keyword>
<dbReference type="GeneID" id="77421999"/>
<keyword evidence="8 11" id="KW-0496">Mitochondrion</keyword>
<evidence type="ECO:0000256" key="1">
    <source>
        <dbReference type="ARBA" id="ARBA00004141"/>
    </source>
</evidence>
<dbReference type="PROSITE" id="PS50253">
    <property type="entry name" value="COX3"/>
    <property type="match status" value="1"/>
</dbReference>
<dbReference type="GO" id="GO:0005739">
    <property type="term" value="C:mitochondrion"/>
    <property type="evidence" value="ECO:0007669"/>
    <property type="project" value="TreeGrafter"/>
</dbReference>
<dbReference type="GO" id="GO:0016020">
    <property type="term" value="C:membrane"/>
    <property type="evidence" value="ECO:0007669"/>
    <property type="project" value="UniProtKB-SubCell"/>
</dbReference>
<feature type="transmembrane region" description="Helical" evidence="9">
    <location>
        <begin position="156"/>
        <end position="174"/>
    </location>
</feature>
<geneLocation type="mitochondrion" evidence="11"/>
<comment type="similarity">
    <text evidence="2 8">Belongs to the cytochrome c oxidase subunit 3 family.</text>
</comment>
<dbReference type="Pfam" id="PF00510">
    <property type="entry name" value="COX3"/>
    <property type="match status" value="1"/>
</dbReference>
<evidence type="ECO:0000256" key="4">
    <source>
        <dbReference type="ARBA" id="ARBA00022692"/>
    </source>
</evidence>
<dbReference type="FunFam" id="1.20.120.80:FF:000002">
    <property type="entry name" value="Cytochrome c oxidase subunit 3"/>
    <property type="match status" value="1"/>
</dbReference>
<evidence type="ECO:0000256" key="3">
    <source>
        <dbReference type="ARBA" id="ARBA00015944"/>
    </source>
</evidence>
<dbReference type="Gene3D" id="1.10.287.70">
    <property type="match status" value="1"/>
</dbReference>
<dbReference type="PANTHER" id="PTHR11403">
    <property type="entry name" value="CYTOCHROME C OXIDASE SUBUNIT III"/>
    <property type="match status" value="1"/>
</dbReference>
<evidence type="ECO:0000256" key="7">
    <source>
        <dbReference type="ARBA" id="ARBA00023136"/>
    </source>
</evidence>
<dbReference type="InterPro" id="IPR013833">
    <property type="entry name" value="Cyt_c_oxidase_su3_a-hlx"/>
</dbReference>
<dbReference type="InterPro" id="IPR024791">
    <property type="entry name" value="Cyt_c/ubiquinol_Oxase_su3"/>
</dbReference>
<feature type="transmembrane region" description="Helical" evidence="9">
    <location>
        <begin position="39"/>
        <end position="56"/>
    </location>
</feature>
<proteinExistence type="inferred from homology"/>
<feature type="transmembrane region" description="Helical" evidence="9">
    <location>
        <begin position="195"/>
        <end position="218"/>
    </location>
</feature>
<dbReference type="CTD" id="4514"/>
<feature type="domain" description="Heme-copper oxidase subunit III family profile" evidence="10">
    <location>
        <begin position="2"/>
        <end position="259"/>
    </location>
</feature>
<sequence>MSRSPFHLVEVSPWPIMAAFSAFLMTSGTTIWLHSSSKLIFSSGLLLMILCAAQWWRDVTREASFAGFHTNLVSKGMRMGMILFILSEIMFFMSFFWAFFHSSLVPNNEIGCIWPPMGINIINPFGVPLLNTAVLLASGATISWSHHNFRINNKNNASLALMMTIMLGVFFTYLQATEYMSTSFSISDSVYGTTFFITTGFHGTHVIIGSMILMVMFYRNLNEHFSSTHHVGFEVSAWYWHFVDVVWICLYLSMYWWGS</sequence>
<keyword evidence="6 9" id="KW-1133">Transmembrane helix</keyword>
<dbReference type="Gene3D" id="1.20.120.80">
    <property type="entry name" value="Cytochrome c oxidase, subunit III, four-helix bundle"/>
    <property type="match status" value="1"/>
</dbReference>
<dbReference type="GO" id="GO:0004129">
    <property type="term" value="F:cytochrome-c oxidase activity"/>
    <property type="evidence" value="ECO:0007669"/>
    <property type="project" value="InterPro"/>
</dbReference>
<dbReference type="RefSeq" id="YP_010584273.1">
    <property type="nucleotide sequence ID" value="NC_069205.1"/>
</dbReference>
<evidence type="ECO:0000256" key="8">
    <source>
        <dbReference type="RuleBase" id="RU003375"/>
    </source>
</evidence>
<evidence type="ECO:0000313" key="11">
    <source>
        <dbReference type="EMBL" id="UZT67762.1"/>
    </source>
</evidence>
<feature type="transmembrane region" description="Helical" evidence="9">
    <location>
        <begin position="121"/>
        <end position="144"/>
    </location>
</feature>
<reference evidence="11" key="1">
    <citation type="journal article" date="2022" name="Diversity (Basel)">
        <title>Genome-Based Taxa Delimitation (GBTD): A New Approach.</title>
        <authorList>
            <person name="Bolbat A."/>
            <person name="Bukin Y."/>
            <person name="Kaygorodova I."/>
        </authorList>
    </citation>
    <scope>NUCLEOTIDE SEQUENCE</scope>
</reference>
<comment type="function">
    <text evidence="8">Component of the cytochrome c oxidase, the last enzyme in the mitochondrial electron transport chain which drives oxidative phosphorylation. The respiratory chain contains 3 multisubunit complexes succinate dehydrogenase (complex II, CII), ubiquinol-cytochrome c oxidoreductase (cytochrome b-c1 complex, complex III, CIII) and cytochrome c oxidase (complex IV, CIV), that cooperate to transfer electrons derived from NADH and succinate to molecular oxygen, creating an electrochemical gradient over the inner membrane that drives transmembrane transport and the ATP synthase. Cytochrome c oxidase is the component of the respiratory chain that catalyzes the reduction of oxygen to water. Electrons originating from reduced cytochrome c in the intermembrane space (IMS) are transferred via the dinuclear copper A center (CU(A)) of subunit 2 and heme A of subunit 1 to the active site in subunit 1, a binuclear center (BNC) formed by heme A3 and copper B (CU(B)). The BNC reduces molecular oxygen to 2 water molecules using 4 electrons from cytochrome c in the IMS and 4 protons from the mitochondrial matrix.</text>
</comment>
<reference evidence="11" key="2">
    <citation type="submission" date="2022-01" db="EMBL/GenBank/DDBJ databases">
        <authorList>
            <person name="Bolbat A."/>
        </authorList>
    </citation>
    <scope>NUCLEOTIDE SEQUENCE</scope>
</reference>
<evidence type="ECO:0000259" key="10">
    <source>
        <dbReference type="PROSITE" id="PS50253"/>
    </source>
</evidence>
<feature type="transmembrane region" description="Helical" evidence="9">
    <location>
        <begin position="76"/>
        <end position="100"/>
    </location>
</feature>
<evidence type="ECO:0000256" key="9">
    <source>
        <dbReference type="SAM" id="Phobius"/>
    </source>
</evidence>
<dbReference type="InterPro" id="IPR033945">
    <property type="entry name" value="Cyt_c_oxase_su3_dom"/>
</dbReference>
<keyword evidence="4 8" id="KW-0812">Transmembrane</keyword>
<dbReference type="PANTHER" id="PTHR11403:SF7">
    <property type="entry name" value="CYTOCHROME C OXIDASE SUBUNIT 3"/>
    <property type="match status" value="1"/>
</dbReference>
<dbReference type="AlphaFoldDB" id="A0A9E8K087"/>
<name>A0A9E8K087_9ANNE</name>
<protein>
    <recommendedName>
        <fullName evidence="3 8">Cytochrome c oxidase subunit 3</fullName>
    </recommendedName>
</protein>
<dbReference type="InterPro" id="IPR035973">
    <property type="entry name" value="Cyt_c_oxidase_su3-like_sf"/>
</dbReference>
<evidence type="ECO:0000256" key="6">
    <source>
        <dbReference type="ARBA" id="ARBA00022989"/>
    </source>
</evidence>
<keyword evidence="5" id="KW-1278">Translocase</keyword>
<dbReference type="CDD" id="cd01665">
    <property type="entry name" value="Cyt_c_Oxidase_III"/>
    <property type="match status" value="1"/>
</dbReference>
<dbReference type="GO" id="GO:0006123">
    <property type="term" value="P:mitochondrial electron transport, cytochrome c to oxygen"/>
    <property type="evidence" value="ECO:0007669"/>
    <property type="project" value="TreeGrafter"/>
</dbReference>
<organism evidence="11">
    <name type="scientific">Paracanthobdella livanowi</name>
    <dbReference type="NCBI Taxonomy" id="2905687"/>
    <lineage>
        <taxon>Eukaryota</taxon>
        <taxon>Metazoa</taxon>
        <taxon>Spiralia</taxon>
        <taxon>Lophotrochozoa</taxon>
        <taxon>Annelida</taxon>
        <taxon>Clitellata</taxon>
        <taxon>Hirudinea</taxon>
        <taxon>Acanthobdellida</taxon>
        <taxon>Paracanthobdella</taxon>
    </lineage>
</organism>
<comment type="subcellular location">
    <subcellularLocation>
        <location evidence="1">Membrane</location>
        <topology evidence="1">Multi-pass membrane protein</topology>
    </subcellularLocation>
</comment>
<dbReference type="EMBL" id="OM117614">
    <property type="protein sequence ID" value="UZT67762.1"/>
    <property type="molecule type" value="Genomic_DNA"/>
</dbReference>